<dbReference type="RefSeq" id="WP_067788545.1">
    <property type="nucleotide sequence ID" value="NZ_CP016545.1"/>
</dbReference>
<dbReference type="Proteomes" id="UP000092698">
    <property type="component" value="Chromosome"/>
</dbReference>
<feature type="signal peptide" evidence="1">
    <location>
        <begin position="1"/>
        <end position="24"/>
    </location>
</feature>
<keyword evidence="3" id="KW-1185">Reference proteome</keyword>
<keyword evidence="1" id="KW-0732">Signal</keyword>
<name>A0A1C7DAH4_9SPHN</name>
<feature type="chain" id="PRO_5008884538" description="DUF11 domain-containing protein" evidence="1">
    <location>
        <begin position="25"/>
        <end position="159"/>
    </location>
</feature>
<evidence type="ECO:0000313" key="3">
    <source>
        <dbReference type="Proteomes" id="UP000092698"/>
    </source>
</evidence>
<dbReference type="KEGG" id="anh:A6F65_02159"/>
<evidence type="ECO:0000256" key="1">
    <source>
        <dbReference type="SAM" id="SignalP"/>
    </source>
</evidence>
<dbReference type="STRING" id="645517.A6F65_02159"/>
<dbReference type="AlphaFoldDB" id="A0A1C7DAH4"/>
<reference evidence="2 3" key="1">
    <citation type="submission" date="2016-07" db="EMBL/GenBank/DDBJ databases">
        <title>Complete genome sequence of Altererythrobacter namhicola JCM 16345T, containing esterase-encoding genes.</title>
        <authorList>
            <person name="Cheng H."/>
            <person name="Wu Y.-H."/>
            <person name="Jian S.-L."/>
            <person name="Huo Y.-Y."/>
            <person name="Wang C.-S."/>
            <person name="Xu X.-W."/>
        </authorList>
    </citation>
    <scope>NUCLEOTIDE SEQUENCE [LARGE SCALE GENOMIC DNA]</scope>
    <source>
        <strain evidence="2 3">JCM 16345</strain>
    </source>
</reference>
<accession>A0A1C7DAH4</accession>
<evidence type="ECO:0000313" key="2">
    <source>
        <dbReference type="EMBL" id="ANU08445.1"/>
    </source>
</evidence>
<sequence length="159" mass="16786">MNIIRKIAIASALAFLAQGSGALAQGQPITLEGDVKVVKTTIVEGGETQVELVEPTTAVPGDRLIFGTNYTNNGSEPIEDFVMTNPVPKAVRVAPDADAGMIVSVDGGQNWGRLADLQLAGEDGTQRAATHADITHIRWTLAVVEPGQTGRLEYPAIIR</sequence>
<dbReference type="OrthoDB" id="7428387at2"/>
<protein>
    <recommendedName>
        <fullName evidence="4">DUF11 domain-containing protein</fullName>
    </recommendedName>
</protein>
<organism evidence="2 3">
    <name type="scientific">Paraurantiacibacter namhicola</name>
    <dbReference type="NCBI Taxonomy" id="645517"/>
    <lineage>
        <taxon>Bacteria</taxon>
        <taxon>Pseudomonadati</taxon>
        <taxon>Pseudomonadota</taxon>
        <taxon>Alphaproteobacteria</taxon>
        <taxon>Sphingomonadales</taxon>
        <taxon>Erythrobacteraceae</taxon>
        <taxon>Paraurantiacibacter</taxon>
    </lineage>
</organism>
<proteinExistence type="predicted"/>
<dbReference type="EMBL" id="CP016545">
    <property type="protein sequence ID" value="ANU08445.1"/>
    <property type="molecule type" value="Genomic_DNA"/>
</dbReference>
<gene>
    <name evidence="2" type="ORF">A6F65_02159</name>
</gene>
<evidence type="ECO:0008006" key="4">
    <source>
        <dbReference type="Google" id="ProtNLM"/>
    </source>
</evidence>